<comment type="caution">
    <text evidence="1">The sequence shown here is derived from an EMBL/GenBank/DDBJ whole genome shotgun (WGS) entry which is preliminary data.</text>
</comment>
<reference evidence="1 2" key="1">
    <citation type="submission" date="2013-05" db="EMBL/GenBank/DDBJ databases">
        <title>Genome assembly of Chondromyces apiculatus DSM 436.</title>
        <authorList>
            <person name="Sharma G."/>
            <person name="Khatri I."/>
            <person name="Kaur C."/>
            <person name="Mayilraj S."/>
            <person name="Subramanian S."/>
        </authorList>
    </citation>
    <scope>NUCLEOTIDE SEQUENCE [LARGE SCALE GENOMIC DNA]</scope>
    <source>
        <strain evidence="1 2">DSM 436</strain>
    </source>
</reference>
<proteinExistence type="predicted"/>
<dbReference type="AlphaFoldDB" id="A0A017T6Y0"/>
<organism evidence="1 2">
    <name type="scientific">Chondromyces apiculatus DSM 436</name>
    <dbReference type="NCBI Taxonomy" id="1192034"/>
    <lineage>
        <taxon>Bacteria</taxon>
        <taxon>Pseudomonadati</taxon>
        <taxon>Myxococcota</taxon>
        <taxon>Polyangia</taxon>
        <taxon>Polyangiales</taxon>
        <taxon>Polyangiaceae</taxon>
        <taxon>Chondromyces</taxon>
    </lineage>
</organism>
<keyword evidence="2" id="KW-1185">Reference proteome</keyword>
<gene>
    <name evidence="1" type="ORF">CAP_4248</name>
</gene>
<dbReference type="RefSeq" id="WP_044243667.1">
    <property type="nucleotide sequence ID" value="NZ_ASRX01000030.1"/>
</dbReference>
<protein>
    <submittedName>
        <fullName evidence="1">Uncharacterized protein</fullName>
    </submittedName>
</protein>
<evidence type="ECO:0000313" key="1">
    <source>
        <dbReference type="EMBL" id="EYF04772.1"/>
    </source>
</evidence>
<dbReference type="Proteomes" id="UP000019678">
    <property type="component" value="Unassembled WGS sequence"/>
</dbReference>
<name>A0A017T6Y0_9BACT</name>
<sequence>MLLDDEPRSEEIPAADGAGVTLNALDVWSDQADDDSAPLPGACKPDLQADVELGRIECAQCGQAATLSRDTRTQTYHALTTGEALLLLTAWSSDVRATVKGATATITGGGCNAVVPLRAPTPP</sequence>
<evidence type="ECO:0000313" key="2">
    <source>
        <dbReference type="Proteomes" id="UP000019678"/>
    </source>
</evidence>
<dbReference type="EMBL" id="ASRX01000030">
    <property type="protein sequence ID" value="EYF04772.1"/>
    <property type="molecule type" value="Genomic_DNA"/>
</dbReference>
<accession>A0A017T6Y0</accession>